<dbReference type="EMBL" id="JGYQ01000007">
    <property type="protein sequence ID" value="KFI48223.1"/>
    <property type="molecule type" value="Genomic_DNA"/>
</dbReference>
<proteinExistence type="predicted"/>
<accession>A0A086ZNX3</accession>
<evidence type="ECO:0000313" key="1">
    <source>
        <dbReference type="EMBL" id="KFI48223.1"/>
    </source>
</evidence>
<protein>
    <submittedName>
        <fullName evidence="1">Uncharacterized protein</fullName>
    </submittedName>
</protein>
<gene>
    <name evidence="1" type="ORF">BBOU_0353</name>
</gene>
<keyword evidence="2" id="KW-1185">Reference proteome</keyword>
<dbReference type="RefSeq" id="WP_026502494.1">
    <property type="nucleotide sequence ID" value="NZ_JGYQ01000007.1"/>
</dbReference>
<reference evidence="1 2" key="1">
    <citation type="submission" date="2014-03" db="EMBL/GenBank/DDBJ databases">
        <title>Genomics of Bifidobacteria.</title>
        <authorList>
            <person name="Ventura M."/>
            <person name="Milani C."/>
            <person name="Lugli G.A."/>
        </authorList>
    </citation>
    <scope>NUCLEOTIDE SEQUENCE [LARGE SCALE GENOMIC DNA]</scope>
    <source>
        <strain evidence="1 2">LMG 10736</strain>
    </source>
</reference>
<name>A0A086ZNX3_9BIFI</name>
<evidence type="ECO:0000313" key="2">
    <source>
        <dbReference type="Proteomes" id="UP000029093"/>
    </source>
</evidence>
<sequence>MNTDTTIARQLGRQLGLQITNQPTTQNTTTRIATITQTHNTTVDITIDGTTLTNIQATPETITANPGDRCLITIQGALAIATHLLPPATGASKWTTLQPTDSSWKQNNPPLAIRKDGGMVTLDGSISRTGGFQTGYVCATIPEGYRPDRHTKTPNHYFSSQWWVIGTDGTIRCEQGNDGSSNPIYLHTTWYTA</sequence>
<dbReference type="Proteomes" id="UP000029093">
    <property type="component" value="Unassembled WGS sequence"/>
</dbReference>
<comment type="caution">
    <text evidence="1">The sequence shown here is derived from an EMBL/GenBank/DDBJ whole genome shotgun (WGS) entry which is preliminary data.</text>
</comment>
<dbReference type="AlphaFoldDB" id="A0A086ZNX3"/>
<organism evidence="1 2">
    <name type="scientific">Bifidobacterium boum</name>
    <dbReference type="NCBI Taxonomy" id="78343"/>
    <lineage>
        <taxon>Bacteria</taxon>
        <taxon>Bacillati</taxon>
        <taxon>Actinomycetota</taxon>
        <taxon>Actinomycetes</taxon>
        <taxon>Bifidobacteriales</taxon>
        <taxon>Bifidobacteriaceae</taxon>
        <taxon>Bifidobacterium</taxon>
    </lineage>
</organism>
<dbReference type="GeneID" id="303203549"/>